<protein>
    <submittedName>
        <fullName evidence="2">Uncharacterized protein</fullName>
    </submittedName>
</protein>
<dbReference type="EMBL" id="JBGBPQ010000012">
    <property type="protein sequence ID" value="KAL1515137.1"/>
    <property type="molecule type" value="Genomic_DNA"/>
</dbReference>
<keyword evidence="3" id="KW-1185">Reference proteome</keyword>
<proteinExistence type="predicted"/>
<dbReference type="AlphaFoldDB" id="A0AB34J6R5"/>
<feature type="region of interest" description="Disordered" evidence="1">
    <location>
        <begin position="1"/>
        <end position="24"/>
    </location>
</feature>
<organism evidence="2 3">
    <name type="scientific">Prymnesium parvum</name>
    <name type="common">Toxic golden alga</name>
    <dbReference type="NCBI Taxonomy" id="97485"/>
    <lineage>
        <taxon>Eukaryota</taxon>
        <taxon>Haptista</taxon>
        <taxon>Haptophyta</taxon>
        <taxon>Prymnesiophyceae</taxon>
        <taxon>Prymnesiales</taxon>
        <taxon>Prymnesiaceae</taxon>
        <taxon>Prymnesium</taxon>
    </lineage>
</organism>
<comment type="caution">
    <text evidence="2">The sequence shown here is derived from an EMBL/GenBank/DDBJ whole genome shotgun (WGS) entry which is preliminary data.</text>
</comment>
<evidence type="ECO:0000313" key="2">
    <source>
        <dbReference type="EMBL" id="KAL1515137.1"/>
    </source>
</evidence>
<dbReference type="Proteomes" id="UP001515480">
    <property type="component" value="Unassembled WGS sequence"/>
</dbReference>
<evidence type="ECO:0000313" key="3">
    <source>
        <dbReference type="Proteomes" id="UP001515480"/>
    </source>
</evidence>
<feature type="compositionally biased region" description="Low complexity" evidence="1">
    <location>
        <begin position="1"/>
        <end position="11"/>
    </location>
</feature>
<reference evidence="2 3" key="1">
    <citation type="journal article" date="2024" name="Science">
        <title>Giant polyketide synthase enzymes in the biosynthesis of giant marine polyether toxins.</title>
        <authorList>
            <person name="Fallon T.R."/>
            <person name="Shende V.V."/>
            <person name="Wierzbicki I.H."/>
            <person name="Pendleton A.L."/>
            <person name="Watervoot N.F."/>
            <person name="Auber R.P."/>
            <person name="Gonzalez D.J."/>
            <person name="Wisecaver J.H."/>
            <person name="Moore B.S."/>
        </authorList>
    </citation>
    <scope>NUCLEOTIDE SEQUENCE [LARGE SCALE GENOMIC DNA]</scope>
    <source>
        <strain evidence="2 3">12B1</strain>
    </source>
</reference>
<sequence>MEEAAPASGELLGEEEAAEEPAAPEHSVVLVHVKQRCIAVSCGGGGQTVGWLANVGVVRHDASLGRALGPAAGVRLGSGQMVPLHFTLAEAGIRDGQHVWVVLKGQGGAEA</sequence>
<evidence type="ECO:0000256" key="1">
    <source>
        <dbReference type="SAM" id="MobiDB-lite"/>
    </source>
</evidence>
<accession>A0AB34J6R5</accession>
<gene>
    <name evidence="2" type="ORF">AB1Y20_004198</name>
</gene>
<name>A0AB34J6R5_PRYPA</name>